<evidence type="ECO:0000256" key="2">
    <source>
        <dbReference type="ARBA" id="ARBA00023125"/>
    </source>
</evidence>
<dbReference type="GO" id="GO:0015074">
    <property type="term" value="P:DNA integration"/>
    <property type="evidence" value="ECO:0007669"/>
    <property type="project" value="InterPro"/>
</dbReference>
<dbReference type="GO" id="GO:0006310">
    <property type="term" value="P:DNA recombination"/>
    <property type="evidence" value="ECO:0007669"/>
    <property type="project" value="UniProtKB-KW"/>
</dbReference>
<dbReference type="PROSITE" id="PS51898">
    <property type="entry name" value="TYR_RECOMBINASE"/>
    <property type="match status" value="1"/>
</dbReference>
<gene>
    <name evidence="4" type="primary">xerC_2</name>
    <name evidence="4" type="ORF">EFLFYP64_01572</name>
</gene>
<dbReference type="InterPro" id="IPR011010">
    <property type="entry name" value="DNA_brk_join_enz"/>
</dbReference>
<sequence length="150" mass="17172">MIITDDTKTPSGTRSLPMTKRVKKALLTLRNQVIKEFGFLPETDDHEAFIFINTYGKNKGIPIRDRTVNGASHRIEKRANLPHITVHDGRHTFAARTRQAGIPLEDIKDFLGHKDVSTTQVYAHISPEVKKRSMNQLENYIEEQIKKHSN</sequence>
<comment type="similarity">
    <text evidence="1">Belongs to the 'phage' integrase family.</text>
</comment>
<dbReference type="PANTHER" id="PTHR30349:SF41">
    <property type="entry name" value="INTEGRASE_RECOMBINASE PROTEIN MJ0367-RELATED"/>
    <property type="match status" value="1"/>
</dbReference>
<dbReference type="GO" id="GO:0003677">
    <property type="term" value="F:DNA binding"/>
    <property type="evidence" value="ECO:0007669"/>
    <property type="project" value="UniProtKB-KW"/>
</dbReference>
<dbReference type="EMBL" id="CACRTQ010000041">
    <property type="protein sequence ID" value="VYU20103.1"/>
    <property type="molecule type" value="Genomic_DNA"/>
</dbReference>
<reference evidence="4" key="1">
    <citation type="submission" date="2019-11" db="EMBL/GenBank/DDBJ databases">
        <authorList>
            <person name="Feng L."/>
        </authorList>
    </citation>
    <scope>NUCLEOTIDE SEQUENCE</scope>
    <source>
        <strain evidence="4">EFaeciumLFYP64</strain>
    </source>
</reference>
<organism evidence="4">
    <name type="scientific">Enterococcus faecium</name>
    <name type="common">Streptococcus faecium</name>
    <dbReference type="NCBI Taxonomy" id="1352"/>
    <lineage>
        <taxon>Bacteria</taxon>
        <taxon>Bacillati</taxon>
        <taxon>Bacillota</taxon>
        <taxon>Bacilli</taxon>
        <taxon>Lactobacillales</taxon>
        <taxon>Enterococcaceae</taxon>
        <taxon>Enterococcus</taxon>
    </lineage>
</organism>
<dbReference type="Gene3D" id="1.10.443.10">
    <property type="entry name" value="Intergrase catalytic core"/>
    <property type="match status" value="1"/>
</dbReference>
<dbReference type="InterPro" id="IPR050090">
    <property type="entry name" value="Tyrosine_recombinase_XerCD"/>
</dbReference>
<dbReference type="PANTHER" id="PTHR30349">
    <property type="entry name" value="PHAGE INTEGRASE-RELATED"/>
    <property type="match status" value="1"/>
</dbReference>
<dbReference type="InterPro" id="IPR013762">
    <property type="entry name" value="Integrase-like_cat_sf"/>
</dbReference>
<proteinExistence type="inferred from homology"/>
<name>A0A6N3D382_ENTFC</name>
<dbReference type="InterPro" id="IPR002104">
    <property type="entry name" value="Integrase_catalytic"/>
</dbReference>
<evidence type="ECO:0000256" key="3">
    <source>
        <dbReference type="ARBA" id="ARBA00023172"/>
    </source>
</evidence>
<keyword evidence="3" id="KW-0233">DNA recombination</keyword>
<evidence type="ECO:0000313" key="4">
    <source>
        <dbReference type="EMBL" id="VYU20103.1"/>
    </source>
</evidence>
<dbReference type="Pfam" id="PF00589">
    <property type="entry name" value="Phage_integrase"/>
    <property type="match status" value="1"/>
</dbReference>
<dbReference type="SUPFAM" id="SSF56349">
    <property type="entry name" value="DNA breaking-rejoining enzymes"/>
    <property type="match status" value="1"/>
</dbReference>
<evidence type="ECO:0000256" key="1">
    <source>
        <dbReference type="ARBA" id="ARBA00008857"/>
    </source>
</evidence>
<protein>
    <submittedName>
        <fullName evidence="4">Tyrosine recombinase XerC</fullName>
    </submittedName>
</protein>
<keyword evidence="2" id="KW-0238">DNA-binding</keyword>
<accession>A0A6N3D382</accession>
<dbReference type="AlphaFoldDB" id="A0A6N3D382"/>